<evidence type="ECO:0000313" key="3">
    <source>
        <dbReference type="Proteomes" id="UP000700596"/>
    </source>
</evidence>
<feature type="transmembrane region" description="Helical" evidence="1">
    <location>
        <begin position="68"/>
        <end position="87"/>
    </location>
</feature>
<keyword evidence="3" id="KW-1185">Reference proteome</keyword>
<evidence type="ECO:0000256" key="1">
    <source>
        <dbReference type="SAM" id="Phobius"/>
    </source>
</evidence>
<dbReference type="Proteomes" id="UP000700596">
    <property type="component" value="Unassembled WGS sequence"/>
</dbReference>
<dbReference type="EMBL" id="JAGMWT010000010">
    <property type="protein sequence ID" value="KAH7120837.1"/>
    <property type="molecule type" value="Genomic_DNA"/>
</dbReference>
<accession>A0A9P9DKV5</accession>
<sequence length="112" mass="12629">MQVNFLFCGFLGSQVPLTIISRWLTLSLYSSPCFHSISLLSFFSSISFGLFWLGLGGNGKGKIIMEDTHSLVLLTFHYFGLACLFIFEREIMQSLIKFLPREAGCELSAYAR</sequence>
<protein>
    <submittedName>
        <fullName evidence="2">Uncharacterized protein</fullName>
    </submittedName>
</protein>
<keyword evidence="1" id="KW-0472">Membrane</keyword>
<proteinExistence type="predicted"/>
<feature type="transmembrane region" description="Helical" evidence="1">
    <location>
        <begin position="37"/>
        <end position="56"/>
    </location>
</feature>
<feature type="transmembrane region" description="Helical" evidence="1">
    <location>
        <begin position="6"/>
        <end position="25"/>
    </location>
</feature>
<name>A0A9P9DKV5_9PLEO</name>
<keyword evidence="1" id="KW-1133">Transmembrane helix</keyword>
<dbReference type="AlphaFoldDB" id="A0A9P9DKV5"/>
<comment type="caution">
    <text evidence="2">The sequence shown here is derived from an EMBL/GenBank/DDBJ whole genome shotgun (WGS) entry which is preliminary data.</text>
</comment>
<organism evidence="2 3">
    <name type="scientific">Dendryphion nanum</name>
    <dbReference type="NCBI Taxonomy" id="256645"/>
    <lineage>
        <taxon>Eukaryota</taxon>
        <taxon>Fungi</taxon>
        <taxon>Dikarya</taxon>
        <taxon>Ascomycota</taxon>
        <taxon>Pezizomycotina</taxon>
        <taxon>Dothideomycetes</taxon>
        <taxon>Pleosporomycetidae</taxon>
        <taxon>Pleosporales</taxon>
        <taxon>Torulaceae</taxon>
        <taxon>Dendryphion</taxon>
    </lineage>
</organism>
<keyword evidence="1" id="KW-0812">Transmembrane</keyword>
<reference evidence="2" key="1">
    <citation type="journal article" date="2021" name="Nat. Commun.">
        <title>Genetic determinants of endophytism in the Arabidopsis root mycobiome.</title>
        <authorList>
            <person name="Mesny F."/>
            <person name="Miyauchi S."/>
            <person name="Thiergart T."/>
            <person name="Pickel B."/>
            <person name="Atanasova L."/>
            <person name="Karlsson M."/>
            <person name="Huettel B."/>
            <person name="Barry K.W."/>
            <person name="Haridas S."/>
            <person name="Chen C."/>
            <person name="Bauer D."/>
            <person name="Andreopoulos W."/>
            <person name="Pangilinan J."/>
            <person name="LaButti K."/>
            <person name="Riley R."/>
            <person name="Lipzen A."/>
            <person name="Clum A."/>
            <person name="Drula E."/>
            <person name="Henrissat B."/>
            <person name="Kohler A."/>
            <person name="Grigoriev I.V."/>
            <person name="Martin F.M."/>
            <person name="Hacquard S."/>
        </authorList>
    </citation>
    <scope>NUCLEOTIDE SEQUENCE</scope>
    <source>
        <strain evidence="2">MPI-CAGE-CH-0243</strain>
    </source>
</reference>
<gene>
    <name evidence="2" type="ORF">B0J11DRAFT_50205</name>
</gene>
<evidence type="ECO:0000313" key="2">
    <source>
        <dbReference type="EMBL" id="KAH7120837.1"/>
    </source>
</evidence>